<dbReference type="InterPro" id="IPR039424">
    <property type="entry name" value="SBP_5"/>
</dbReference>
<reference evidence="7" key="1">
    <citation type="submission" date="2024-01" db="EMBL/GenBank/DDBJ databases">
        <title>Genome sequence of Mycoplasma ciconiae type strain DSM 25251.</title>
        <authorList>
            <person name="Spergser J."/>
        </authorList>
    </citation>
    <scope>NUCLEOTIDE SEQUENCE [LARGE SCALE GENOMIC DNA]</scope>
    <source>
        <strain evidence="7">DSM 25251</strain>
    </source>
</reference>
<evidence type="ECO:0000259" key="6">
    <source>
        <dbReference type="Pfam" id="PF00496"/>
    </source>
</evidence>
<dbReference type="Gene3D" id="3.40.190.10">
    <property type="entry name" value="Periplasmic binding protein-like II"/>
    <property type="match status" value="1"/>
</dbReference>
<feature type="signal peptide" evidence="5">
    <location>
        <begin position="1"/>
        <end position="22"/>
    </location>
</feature>
<evidence type="ECO:0000256" key="4">
    <source>
        <dbReference type="ARBA" id="ARBA00022729"/>
    </source>
</evidence>
<comment type="subcellular location">
    <subcellularLocation>
        <location evidence="1">Cell envelope</location>
    </subcellularLocation>
</comment>
<dbReference type="PIRSF" id="PIRSF028335">
    <property type="entry name" value="ABC_oligopep_OppA_prd"/>
    <property type="match status" value="1"/>
</dbReference>
<name>A0ABU7MMR5_9BACT</name>
<comment type="similarity">
    <text evidence="2">Belongs to the bacterial solute-binding protein 5 family.</text>
</comment>
<proteinExistence type="inferred from homology"/>
<evidence type="ECO:0000256" key="3">
    <source>
        <dbReference type="ARBA" id="ARBA00022448"/>
    </source>
</evidence>
<dbReference type="EMBL" id="JAZDWZ010000007">
    <property type="protein sequence ID" value="MEE3928468.1"/>
    <property type="molecule type" value="Genomic_DNA"/>
</dbReference>
<sequence length="898" mass="103114">MKIIKKVSLLIPSLFLTPTLIACSAQHSEQKIKNDDNGIKLKETNYDLGLTAAPLSSLNYVLYSSTDTVVPSLVDPILKQGPNQDLKSLFPTRPVTFGVYSTGNNQGIDEYINSGKIEGENSLSNSFYSFSDFNYASGTLTSNPVSAQNLRGLRLANDRYATWSATLNDGSSRWSNGDSITADDYIDYIHYIGDNNSGSQKQILIDRRDIKGFKEFITAQNDYLKKHQKAYTNPWGYPKFKKDENGQYIYDIELKDPNTNEDLSNEFLWASENENDLEDVKKIREAALGVGLYSGRLYFNISNKDFYNMLTLKENENFRSDLDVANIFYKDNNGEIKEMKIRKNPYVDPKQKFDFSKITPKGFQEIEEARAVGKYVLLPRDEYEIRIEYESSNPKSLSEIIRDMTDTLLPVNRSFVENSVGGLKTFGNNSDKFLTAGPFKITDLVLGGQGGMTLEKNNDYYNVSKVIPNTIKIYFNDEANAESTMFKDGYISKARIPSTQQRSYWAIPEYKKLMNKGTGFGTLGFMFNLDKQTNKDSYINDKDLRNAIYYAINRTIMLFNSGWNNSYPVITWTAFGNAHKNNGTAIEFGFQNQFTNVKGDSKIKVPLQNYDYVDHLSKQYKFEATNRNDQAYLPEVAKHYLDIFKQKHPNLKKVELKYVYNSIEEQKNVGLALKNALNTLFDGYIDLDLKALPENTYNATVETGDFDIAYRNFDTFGQNIDSYIKAFFVEDGIIPNESKNIGFKDNPSGGFTYAKYFDNLNQEQDLKENKLVSLDEEQTRLRLEIEPQIWNKVKELSYKKDNETQIEYIQRYSSFFSQQFTPEEIEQGFDENKIIEIVAAFEKIIRDAAPVVPLMEVDTYWEISRVGGVSSLYKYDLQYAYDIYKPPRNDLPQQISRR</sequence>
<keyword evidence="8" id="KW-1185">Reference proteome</keyword>
<dbReference type="RefSeq" id="WP_330500880.1">
    <property type="nucleotide sequence ID" value="NZ_JAZDWZ010000007.1"/>
</dbReference>
<accession>A0ABU7MMR5</accession>
<organism evidence="7 8">
    <name type="scientific">Mycoplasmopsis ciconiae</name>
    <dbReference type="NCBI Taxonomy" id="561067"/>
    <lineage>
        <taxon>Bacteria</taxon>
        <taxon>Bacillati</taxon>
        <taxon>Mycoplasmatota</taxon>
        <taxon>Mycoplasmoidales</taxon>
        <taxon>Metamycoplasmataceae</taxon>
        <taxon>Mycoplasmopsis</taxon>
    </lineage>
</organism>
<feature type="chain" id="PRO_5045569251" evidence="5">
    <location>
        <begin position="23"/>
        <end position="898"/>
    </location>
</feature>
<evidence type="ECO:0000256" key="1">
    <source>
        <dbReference type="ARBA" id="ARBA00004196"/>
    </source>
</evidence>
<evidence type="ECO:0000256" key="2">
    <source>
        <dbReference type="ARBA" id="ARBA00005695"/>
    </source>
</evidence>
<comment type="caution">
    <text evidence="7">The sequence shown here is derived from an EMBL/GenBank/DDBJ whole genome shotgun (WGS) entry which is preliminary data.</text>
</comment>
<gene>
    <name evidence="7" type="ORF">V2E24_02675</name>
</gene>
<evidence type="ECO:0000256" key="5">
    <source>
        <dbReference type="SAM" id="SignalP"/>
    </source>
</evidence>
<evidence type="ECO:0000313" key="7">
    <source>
        <dbReference type="EMBL" id="MEE3928468.1"/>
    </source>
</evidence>
<dbReference type="Gene3D" id="3.90.76.10">
    <property type="entry name" value="Dipeptide-binding Protein, Domain 1"/>
    <property type="match status" value="1"/>
</dbReference>
<dbReference type="Proteomes" id="UP001344817">
    <property type="component" value="Unassembled WGS sequence"/>
</dbReference>
<evidence type="ECO:0000313" key="8">
    <source>
        <dbReference type="Proteomes" id="UP001344817"/>
    </source>
</evidence>
<dbReference type="Pfam" id="PF00496">
    <property type="entry name" value="SBP_bac_5"/>
    <property type="match status" value="1"/>
</dbReference>
<dbReference type="PANTHER" id="PTHR30290">
    <property type="entry name" value="PERIPLASMIC BINDING COMPONENT OF ABC TRANSPORTER"/>
    <property type="match status" value="1"/>
</dbReference>
<keyword evidence="3" id="KW-0813">Transport</keyword>
<protein>
    <submittedName>
        <fullName evidence="7">ABC transporter substrate-binding protein</fullName>
    </submittedName>
</protein>
<keyword evidence="4 5" id="KW-0732">Signal</keyword>
<dbReference type="Gene3D" id="3.10.105.10">
    <property type="entry name" value="Dipeptide-binding Protein, Domain 3"/>
    <property type="match status" value="1"/>
</dbReference>
<dbReference type="PANTHER" id="PTHR30290:SF10">
    <property type="entry name" value="PERIPLASMIC OLIGOPEPTIDE-BINDING PROTEIN-RELATED"/>
    <property type="match status" value="1"/>
</dbReference>
<dbReference type="PROSITE" id="PS51257">
    <property type="entry name" value="PROKAR_LIPOPROTEIN"/>
    <property type="match status" value="1"/>
</dbReference>
<dbReference type="SUPFAM" id="SSF53850">
    <property type="entry name" value="Periplasmic binding protein-like II"/>
    <property type="match status" value="1"/>
</dbReference>
<feature type="domain" description="Solute-binding protein family 5" evidence="6">
    <location>
        <begin position="381"/>
        <end position="729"/>
    </location>
</feature>
<dbReference type="InterPro" id="IPR000914">
    <property type="entry name" value="SBP_5_dom"/>
</dbReference>
<dbReference type="InterPro" id="IPR016880">
    <property type="entry name" value="ABC_oligopep_solut-bd_myco_prd"/>
</dbReference>